<keyword evidence="4" id="KW-0804">Transcription</keyword>
<protein>
    <submittedName>
        <fullName evidence="7">E2F transcription factor 5</fullName>
    </submittedName>
</protein>
<dbReference type="Pfam" id="PF16421">
    <property type="entry name" value="E2F_CC-MB"/>
    <property type="match status" value="1"/>
</dbReference>
<evidence type="ECO:0000256" key="4">
    <source>
        <dbReference type="ARBA" id="ARBA00023163"/>
    </source>
</evidence>
<evidence type="ECO:0000259" key="6">
    <source>
        <dbReference type="Pfam" id="PF16421"/>
    </source>
</evidence>
<dbReference type="PANTHER" id="PTHR12081:SF35">
    <property type="entry name" value="TRANSCRIPTION FACTOR E2F5"/>
    <property type="match status" value="1"/>
</dbReference>
<dbReference type="InterPro" id="IPR015633">
    <property type="entry name" value="E2F"/>
</dbReference>
<accession>A0AAY4B1R1</accession>
<dbReference type="Gene3D" id="6.10.250.540">
    <property type="match status" value="1"/>
</dbReference>
<dbReference type="InterPro" id="IPR032198">
    <property type="entry name" value="E2F_CC-MB"/>
</dbReference>
<comment type="similarity">
    <text evidence="1">Belongs to the E2F/DP family.</text>
</comment>
<keyword evidence="8" id="KW-1185">Reference proteome</keyword>
<evidence type="ECO:0000256" key="1">
    <source>
        <dbReference type="ARBA" id="ARBA00010940"/>
    </source>
</evidence>
<reference evidence="7" key="3">
    <citation type="submission" date="2025-09" db="UniProtKB">
        <authorList>
            <consortium name="Ensembl"/>
        </authorList>
    </citation>
    <scope>IDENTIFICATION</scope>
</reference>
<dbReference type="InterPro" id="IPR037241">
    <property type="entry name" value="E2F-DP_heterodim"/>
</dbReference>
<dbReference type="SUPFAM" id="SSF144074">
    <property type="entry name" value="E2F-DP heterodimerization region"/>
    <property type="match status" value="1"/>
</dbReference>
<dbReference type="AlphaFoldDB" id="A0AAY4B1R1"/>
<evidence type="ECO:0000256" key="3">
    <source>
        <dbReference type="ARBA" id="ARBA00023125"/>
    </source>
</evidence>
<dbReference type="GO" id="GO:0000978">
    <property type="term" value="F:RNA polymerase II cis-regulatory region sequence-specific DNA binding"/>
    <property type="evidence" value="ECO:0007669"/>
    <property type="project" value="InterPro"/>
</dbReference>
<dbReference type="GeneTree" id="ENSGT00940000157353"/>
<gene>
    <name evidence="7" type="primary">e2f5</name>
</gene>
<proteinExistence type="inferred from homology"/>
<dbReference type="PANTHER" id="PTHR12081">
    <property type="entry name" value="TRANSCRIPTION FACTOR E2F"/>
    <property type="match status" value="1"/>
</dbReference>
<evidence type="ECO:0000313" key="7">
    <source>
        <dbReference type="Ensembl" id="ENSDCDP00010014949.1"/>
    </source>
</evidence>
<dbReference type="Proteomes" id="UP000694580">
    <property type="component" value="Chromosome 4"/>
</dbReference>
<dbReference type="GO" id="GO:0046983">
    <property type="term" value="F:protein dimerization activity"/>
    <property type="evidence" value="ECO:0007669"/>
    <property type="project" value="InterPro"/>
</dbReference>
<keyword evidence="2" id="KW-0805">Transcription regulation</keyword>
<reference evidence="7" key="2">
    <citation type="submission" date="2025-08" db="UniProtKB">
        <authorList>
            <consortium name="Ensembl"/>
        </authorList>
    </citation>
    <scope>IDENTIFICATION</scope>
</reference>
<name>A0AAY4B1R1_9TELE</name>
<feature type="compositionally biased region" description="Pro residues" evidence="5">
    <location>
        <begin position="136"/>
        <end position="148"/>
    </location>
</feature>
<organism evidence="7 8">
    <name type="scientific">Denticeps clupeoides</name>
    <name type="common">denticle herring</name>
    <dbReference type="NCBI Taxonomy" id="299321"/>
    <lineage>
        <taxon>Eukaryota</taxon>
        <taxon>Metazoa</taxon>
        <taxon>Chordata</taxon>
        <taxon>Craniata</taxon>
        <taxon>Vertebrata</taxon>
        <taxon>Euteleostomi</taxon>
        <taxon>Actinopterygii</taxon>
        <taxon>Neopterygii</taxon>
        <taxon>Teleostei</taxon>
        <taxon>Clupei</taxon>
        <taxon>Clupeiformes</taxon>
        <taxon>Denticipitoidei</taxon>
        <taxon>Denticipitidae</taxon>
        <taxon>Denticeps</taxon>
    </lineage>
</organism>
<evidence type="ECO:0000256" key="2">
    <source>
        <dbReference type="ARBA" id="ARBA00023015"/>
    </source>
</evidence>
<feature type="domain" description="E2F transcription factor CC-MB" evidence="6">
    <location>
        <begin position="59"/>
        <end position="119"/>
    </location>
</feature>
<dbReference type="GO" id="GO:0090575">
    <property type="term" value="C:RNA polymerase II transcription regulator complex"/>
    <property type="evidence" value="ECO:0007669"/>
    <property type="project" value="TreeGrafter"/>
</dbReference>
<evidence type="ECO:0000313" key="8">
    <source>
        <dbReference type="Proteomes" id="UP000694580"/>
    </source>
</evidence>
<dbReference type="Ensembl" id="ENSDCDT00010015746.1">
    <property type="protein sequence ID" value="ENSDCDP00010014949.1"/>
    <property type="gene ID" value="ENSDCDG00010006808.1"/>
</dbReference>
<feature type="region of interest" description="Disordered" evidence="5">
    <location>
        <begin position="136"/>
        <end position="162"/>
    </location>
</feature>
<reference evidence="7 8" key="1">
    <citation type="submission" date="2020-06" db="EMBL/GenBank/DDBJ databases">
        <authorList>
            <consortium name="Wellcome Sanger Institute Data Sharing"/>
        </authorList>
    </citation>
    <scope>NUCLEOTIDE SEQUENCE [LARGE SCALE GENOMIC DNA]</scope>
</reference>
<sequence>MKERVLDQQKARIQQSIRLLSEDSTCGPYPFPGREAWPLFPDYTRDVLIRSFRNALTLATYKYVTHEDVCDSFGGDTLLAVMAPSGTQLEVAVPGEGGQKKYQVSLRSPSAPIQVALINRERGGTRPVVFAVPPPADLSALPTPPGTPAAPRRRPLTSGHTDRVPICPLAGDNLIEDLMSSDVFPLLRLSPDPGVDFNFGLDASDATCDLFDVQILNY</sequence>
<dbReference type="GO" id="GO:0000981">
    <property type="term" value="F:DNA-binding transcription factor activity, RNA polymerase II-specific"/>
    <property type="evidence" value="ECO:0007669"/>
    <property type="project" value="TreeGrafter"/>
</dbReference>
<keyword evidence="3" id="KW-0238">DNA-binding</keyword>
<evidence type="ECO:0000256" key="5">
    <source>
        <dbReference type="SAM" id="MobiDB-lite"/>
    </source>
</evidence>